<comment type="caution">
    <text evidence="15">The sequence shown here is derived from an EMBL/GenBank/DDBJ whole genome shotgun (WGS) entry which is preliminary data.</text>
</comment>
<evidence type="ECO:0000256" key="5">
    <source>
        <dbReference type="ARBA" id="ARBA00022729"/>
    </source>
</evidence>
<organism evidence="15 16">
    <name type="scientific">Cannabis sativa</name>
    <name type="common">Hemp</name>
    <name type="synonym">Marijuana</name>
    <dbReference type="NCBI Taxonomy" id="3483"/>
    <lineage>
        <taxon>Eukaryota</taxon>
        <taxon>Viridiplantae</taxon>
        <taxon>Streptophyta</taxon>
        <taxon>Embryophyta</taxon>
        <taxon>Tracheophyta</taxon>
        <taxon>Spermatophyta</taxon>
        <taxon>Magnoliopsida</taxon>
        <taxon>eudicotyledons</taxon>
        <taxon>Gunneridae</taxon>
        <taxon>Pentapetalae</taxon>
        <taxon>rosids</taxon>
        <taxon>fabids</taxon>
        <taxon>Rosales</taxon>
        <taxon>Cannabaceae</taxon>
        <taxon>Cannabis</taxon>
    </lineage>
</organism>
<gene>
    <name evidence="15" type="ORF">F8388_015116</name>
</gene>
<accession>A0A7J6EQT7</accession>
<dbReference type="PIRSF" id="PIRSF000654">
    <property type="entry name" value="Integrin-linked_kinase"/>
    <property type="match status" value="1"/>
</dbReference>
<dbReference type="SUPFAM" id="SSF56112">
    <property type="entry name" value="Protein kinase-like (PK-like)"/>
    <property type="match status" value="1"/>
</dbReference>
<evidence type="ECO:0000313" key="16">
    <source>
        <dbReference type="Proteomes" id="UP000525078"/>
    </source>
</evidence>
<dbReference type="InterPro" id="IPR017441">
    <property type="entry name" value="Protein_kinase_ATP_BS"/>
</dbReference>
<feature type="domain" description="Protein kinase" evidence="14">
    <location>
        <begin position="57"/>
        <end position="353"/>
    </location>
</feature>
<dbReference type="InterPro" id="IPR011009">
    <property type="entry name" value="Kinase-like_dom_sf"/>
</dbReference>
<evidence type="ECO:0000256" key="6">
    <source>
        <dbReference type="ARBA" id="ARBA00022741"/>
    </source>
</evidence>
<evidence type="ECO:0000256" key="11">
    <source>
        <dbReference type="ARBA" id="ARBA00023180"/>
    </source>
</evidence>
<keyword evidence="5" id="KW-0732">Signal</keyword>
<keyword evidence="6 12" id="KW-0547">Nucleotide-binding</keyword>
<keyword evidence="3" id="KW-0808">Transferase</keyword>
<dbReference type="PROSITE" id="PS00107">
    <property type="entry name" value="PROTEIN_KINASE_ATP"/>
    <property type="match status" value="1"/>
</dbReference>
<dbReference type="PROSITE" id="PS50011">
    <property type="entry name" value="PROTEIN_KINASE_DOM"/>
    <property type="match status" value="1"/>
</dbReference>
<dbReference type="Pfam" id="PF00069">
    <property type="entry name" value="Pkinase"/>
    <property type="match status" value="1"/>
</dbReference>
<evidence type="ECO:0000256" key="13">
    <source>
        <dbReference type="RuleBase" id="RU000304"/>
    </source>
</evidence>
<evidence type="ECO:0000256" key="4">
    <source>
        <dbReference type="ARBA" id="ARBA00022692"/>
    </source>
</evidence>
<feature type="binding site" evidence="12">
    <location>
        <position position="85"/>
    </location>
    <ligand>
        <name>ATP</name>
        <dbReference type="ChEBI" id="CHEBI:30616"/>
    </ligand>
</feature>
<comment type="subcellular location">
    <subcellularLocation>
        <location evidence="1">Membrane</location>
        <topology evidence="1">Single-pass type I membrane protein</topology>
    </subcellularLocation>
</comment>
<reference evidence="15 16" key="1">
    <citation type="journal article" date="2020" name="bioRxiv">
        <title>Sequence and annotation of 42 cannabis genomes reveals extensive copy number variation in cannabinoid synthesis and pathogen resistance genes.</title>
        <authorList>
            <person name="Mckernan K.J."/>
            <person name="Helbert Y."/>
            <person name="Kane L.T."/>
            <person name="Ebling H."/>
            <person name="Zhang L."/>
            <person name="Liu B."/>
            <person name="Eaton Z."/>
            <person name="Mclaughlin S."/>
            <person name="Kingan S."/>
            <person name="Baybayan P."/>
            <person name="Concepcion G."/>
            <person name="Jordan M."/>
            <person name="Riva A."/>
            <person name="Barbazuk W."/>
            <person name="Harkins T."/>
        </authorList>
    </citation>
    <scope>NUCLEOTIDE SEQUENCE [LARGE SCALE GENOMIC DNA]</scope>
    <source>
        <strain evidence="16">cv. Jamaican Lion 4</strain>
        <tissue evidence="15">Leaf</tissue>
    </source>
</reference>
<comment type="similarity">
    <text evidence="13">Belongs to the protein kinase superfamily.</text>
</comment>
<evidence type="ECO:0000256" key="8">
    <source>
        <dbReference type="ARBA" id="ARBA00022840"/>
    </source>
</evidence>
<keyword evidence="2 13" id="KW-0723">Serine/threonine-protein kinase</keyword>
<sequence>MDLLQEDTTWSLKHQLKKSILFWKKSQTHQNVEAFLSNYGPLQVKRYSYLEVKKITNSFTEKLGQGGFGDVYKGKLDNGCDVAVKILNDLRDVDGEDFINEVATISRTSHINVVTLLGFFFEGSKRGLIYEFMPNGSLEKFIFNVTPIDSTKSQLGWDMLYQISLGIARGLEYLHRGCNTRILHFDIKPHNILLDHNFVPKITDFGLAKICTRTESLISSIMGPRGTAGYIAPEIFSRCFGGVSHKSDVYSYGMMILDMIGGKYNEDIQSENNSEIYFPHWIYKRLEVNHHDELGLEEIIDDEKDIVKVKKLITVSLWCIQIAPSDRPSMSEVIEMLEVMSFNSLQLPPKPFLSSPNSKMF</sequence>
<protein>
    <recommendedName>
        <fullName evidence="14">Protein kinase domain-containing protein</fullName>
    </recommendedName>
</protein>
<keyword evidence="11" id="KW-0325">Glycoprotein</keyword>
<dbReference type="EMBL" id="JAATIP010000198">
    <property type="protein sequence ID" value="KAF4360793.1"/>
    <property type="molecule type" value="Genomic_DNA"/>
</dbReference>
<keyword evidence="10" id="KW-0472">Membrane</keyword>
<evidence type="ECO:0000256" key="2">
    <source>
        <dbReference type="ARBA" id="ARBA00022527"/>
    </source>
</evidence>
<dbReference type="PROSITE" id="PS00108">
    <property type="entry name" value="PROTEIN_KINASE_ST"/>
    <property type="match status" value="1"/>
</dbReference>
<evidence type="ECO:0000259" key="14">
    <source>
        <dbReference type="PROSITE" id="PS50011"/>
    </source>
</evidence>
<evidence type="ECO:0000256" key="3">
    <source>
        <dbReference type="ARBA" id="ARBA00022679"/>
    </source>
</evidence>
<name>A0A7J6EQT7_CANSA</name>
<evidence type="ECO:0000256" key="10">
    <source>
        <dbReference type="ARBA" id="ARBA00023136"/>
    </source>
</evidence>
<keyword evidence="9" id="KW-1133">Transmembrane helix</keyword>
<evidence type="ECO:0000256" key="12">
    <source>
        <dbReference type="PROSITE-ProRule" id="PRU10141"/>
    </source>
</evidence>
<evidence type="ECO:0000256" key="1">
    <source>
        <dbReference type="ARBA" id="ARBA00004479"/>
    </source>
</evidence>
<dbReference type="InterPro" id="IPR045874">
    <property type="entry name" value="LRK10/LRL21-25-like"/>
</dbReference>
<dbReference type="Gene3D" id="3.30.200.20">
    <property type="entry name" value="Phosphorylase Kinase, domain 1"/>
    <property type="match status" value="1"/>
</dbReference>
<dbReference type="GO" id="GO:0004674">
    <property type="term" value="F:protein serine/threonine kinase activity"/>
    <property type="evidence" value="ECO:0007669"/>
    <property type="project" value="UniProtKB-KW"/>
</dbReference>
<dbReference type="FunFam" id="1.10.510.10:FF:000590">
    <property type="entry name" value="PR5-like receptor kinase"/>
    <property type="match status" value="1"/>
</dbReference>
<keyword evidence="8 12" id="KW-0067">ATP-binding</keyword>
<proteinExistence type="inferred from homology"/>
<evidence type="ECO:0000256" key="9">
    <source>
        <dbReference type="ARBA" id="ARBA00022989"/>
    </source>
</evidence>
<dbReference type="Gene3D" id="1.10.510.10">
    <property type="entry name" value="Transferase(Phosphotransferase) domain 1"/>
    <property type="match status" value="1"/>
</dbReference>
<keyword evidence="4" id="KW-0812">Transmembrane</keyword>
<evidence type="ECO:0000256" key="7">
    <source>
        <dbReference type="ARBA" id="ARBA00022777"/>
    </source>
</evidence>
<dbReference type="PANTHER" id="PTHR27009">
    <property type="entry name" value="RUST RESISTANCE KINASE LR10-RELATED"/>
    <property type="match status" value="1"/>
</dbReference>
<dbReference type="Proteomes" id="UP000525078">
    <property type="component" value="Unassembled WGS sequence"/>
</dbReference>
<dbReference type="SMART" id="SM00220">
    <property type="entry name" value="S_TKc"/>
    <property type="match status" value="1"/>
</dbReference>
<evidence type="ECO:0000313" key="15">
    <source>
        <dbReference type="EMBL" id="KAF4360793.1"/>
    </source>
</evidence>
<dbReference type="GO" id="GO:0016020">
    <property type="term" value="C:membrane"/>
    <property type="evidence" value="ECO:0007669"/>
    <property type="project" value="UniProtKB-SubCell"/>
</dbReference>
<dbReference type="GO" id="GO:0005524">
    <property type="term" value="F:ATP binding"/>
    <property type="evidence" value="ECO:0007669"/>
    <property type="project" value="UniProtKB-UniRule"/>
</dbReference>
<dbReference type="AlphaFoldDB" id="A0A7J6EQT7"/>
<dbReference type="InterPro" id="IPR000719">
    <property type="entry name" value="Prot_kinase_dom"/>
</dbReference>
<dbReference type="InterPro" id="IPR008271">
    <property type="entry name" value="Ser/Thr_kinase_AS"/>
</dbReference>
<keyword evidence="7" id="KW-0418">Kinase</keyword>